<keyword evidence="2 4" id="KW-0863">Zinc-finger</keyword>
<evidence type="ECO:0000256" key="2">
    <source>
        <dbReference type="ARBA" id="ARBA00022771"/>
    </source>
</evidence>
<feature type="compositionally biased region" description="Basic and acidic residues" evidence="5">
    <location>
        <begin position="174"/>
        <end position="184"/>
    </location>
</feature>
<feature type="region of interest" description="Disordered" evidence="5">
    <location>
        <begin position="333"/>
        <end position="480"/>
    </location>
</feature>
<feature type="region of interest" description="Disordered" evidence="5">
    <location>
        <begin position="614"/>
        <end position="665"/>
    </location>
</feature>
<gene>
    <name evidence="7" type="ORF">B0T18DRAFT_42385</name>
</gene>
<keyword evidence="8" id="KW-1185">Reference proteome</keyword>
<organism evidence="7 8">
    <name type="scientific">Schizothecium vesticola</name>
    <dbReference type="NCBI Taxonomy" id="314040"/>
    <lineage>
        <taxon>Eukaryota</taxon>
        <taxon>Fungi</taxon>
        <taxon>Dikarya</taxon>
        <taxon>Ascomycota</taxon>
        <taxon>Pezizomycotina</taxon>
        <taxon>Sordariomycetes</taxon>
        <taxon>Sordariomycetidae</taxon>
        <taxon>Sordariales</taxon>
        <taxon>Schizotheciaceae</taxon>
        <taxon>Schizothecium</taxon>
    </lineage>
</organism>
<comment type="caution">
    <text evidence="7">The sequence shown here is derived from an EMBL/GenBank/DDBJ whole genome shotgun (WGS) entry which is preliminary data.</text>
</comment>
<dbReference type="Gene3D" id="3.30.40.10">
    <property type="entry name" value="Zinc/RING finger domain, C3HC4 (zinc finger)"/>
    <property type="match status" value="1"/>
</dbReference>
<dbReference type="CDD" id="cd15489">
    <property type="entry name" value="PHD_SF"/>
    <property type="match status" value="1"/>
</dbReference>
<keyword evidence="1" id="KW-0479">Metal-binding</keyword>
<evidence type="ECO:0000313" key="8">
    <source>
        <dbReference type="Proteomes" id="UP001172155"/>
    </source>
</evidence>
<feature type="compositionally biased region" description="Polar residues" evidence="5">
    <location>
        <begin position="300"/>
        <end position="310"/>
    </location>
</feature>
<feature type="domain" description="PHD-type" evidence="6">
    <location>
        <begin position="7"/>
        <end position="56"/>
    </location>
</feature>
<evidence type="ECO:0000259" key="6">
    <source>
        <dbReference type="PROSITE" id="PS50016"/>
    </source>
</evidence>
<feature type="compositionally biased region" description="Low complexity" evidence="5">
    <location>
        <begin position="218"/>
        <end position="235"/>
    </location>
</feature>
<feature type="compositionally biased region" description="Low complexity" evidence="5">
    <location>
        <begin position="138"/>
        <end position="149"/>
    </location>
</feature>
<feature type="compositionally biased region" description="Basic and acidic residues" evidence="5">
    <location>
        <begin position="513"/>
        <end position="522"/>
    </location>
</feature>
<dbReference type="PROSITE" id="PS50016">
    <property type="entry name" value="ZF_PHD_2"/>
    <property type="match status" value="1"/>
</dbReference>
<feature type="region of interest" description="Disordered" evidence="5">
    <location>
        <begin position="134"/>
        <end position="321"/>
    </location>
</feature>
<feature type="compositionally biased region" description="Polar residues" evidence="5">
    <location>
        <begin position="196"/>
        <end position="216"/>
    </location>
</feature>
<feature type="compositionally biased region" description="Polar residues" evidence="5">
    <location>
        <begin position="342"/>
        <end position="356"/>
    </location>
</feature>
<dbReference type="InterPro" id="IPR011011">
    <property type="entry name" value="Znf_FYVE_PHD"/>
</dbReference>
<dbReference type="InterPro" id="IPR019786">
    <property type="entry name" value="Zinc_finger_PHD-type_CS"/>
</dbReference>
<dbReference type="AlphaFoldDB" id="A0AA40KD04"/>
<feature type="compositionally biased region" description="Basic and acidic residues" evidence="5">
    <location>
        <begin position="416"/>
        <end position="426"/>
    </location>
</feature>
<accession>A0AA40KD04</accession>
<evidence type="ECO:0000256" key="5">
    <source>
        <dbReference type="SAM" id="MobiDB-lite"/>
    </source>
</evidence>
<feature type="compositionally biased region" description="Low complexity" evidence="5">
    <location>
        <begin position="614"/>
        <end position="623"/>
    </location>
</feature>
<feature type="compositionally biased region" description="Polar residues" evidence="5">
    <location>
        <begin position="429"/>
        <end position="440"/>
    </location>
</feature>
<dbReference type="GO" id="GO:0008270">
    <property type="term" value="F:zinc ion binding"/>
    <property type="evidence" value="ECO:0007669"/>
    <property type="project" value="UniProtKB-KW"/>
</dbReference>
<dbReference type="Proteomes" id="UP001172155">
    <property type="component" value="Unassembled WGS sequence"/>
</dbReference>
<evidence type="ECO:0000256" key="3">
    <source>
        <dbReference type="ARBA" id="ARBA00022833"/>
    </source>
</evidence>
<dbReference type="SUPFAM" id="SSF57903">
    <property type="entry name" value="FYVE/PHD zinc finger"/>
    <property type="match status" value="1"/>
</dbReference>
<feature type="compositionally biased region" description="Basic and acidic residues" evidence="5">
    <location>
        <begin position="471"/>
        <end position="480"/>
    </location>
</feature>
<dbReference type="InterPro" id="IPR019787">
    <property type="entry name" value="Znf_PHD-finger"/>
</dbReference>
<proteinExistence type="predicted"/>
<feature type="region of interest" description="Disordered" evidence="5">
    <location>
        <begin position="494"/>
        <end position="528"/>
    </location>
</feature>
<keyword evidence="3" id="KW-0862">Zinc</keyword>
<reference evidence="7" key="1">
    <citation type="submission" date="2023-06" db="EMBL/GenBank/DDBJ databases">
        <title>Genome-scale phylogeny and comparative genomics of the fungal order Sordariales.</title>
        <authorList>
            <consortium name="Lawrence Berkeley National Laboratory"/>
            <person name="Hensen N."/>
            <person name="Bonometti L."/>
            <person name="Westerberg I."/>
            <person name="Brannstrom I.O."/>
            <person name="Guillou S."/>
            <person name="Cros-Aarteil S."/>
            <person name="Calhoun S."/>
            <person name="Haridas S."/>
            <person name="Kuo A."/>
            <person name="Mondo S."/>
            <person name="Pangilinan J."/>
            <person name="Riley R."/>
            <person name="LaButti K."/>
            <person name="Andreopoulos B."/>
            <person name="Lipzen A."/>
            <person name="Chen C."/>
            <person name="Yanf M."/>
            <person name="Daum C."/>
            <person name="Ng V."/>
            <person name="Clum A."/>
            <person name="Steindorff A."/>
            <person name="Ohm R."/>
            <person name="Martin F."/>
            <person name="Silar P."/>
            <person name="Natvig D."/>
            <person name="Lalanne C."/>
            <person name="Gautier V."/>
            <person name="Ament-velasquez S.L."/>
            <person name="Kruys A."/>
            <person name="Hutchinson M.I."/>
            <person name="Powell A.J."/>
            <person name="Barry K."/>
            <person name="Miller A.N."/>
            <person name="Grigoriev I.V."/>
            <person name="Debuchy R."/>
            <person name="Gladieux P."/>
            <person name="Thoren M.H."/>
            <person name="Johannesson H."/>
        </authorList>
    </citation>
    <scope>NUCLEOTIDE SEQUENCE</scope>
    <source>
        <strain evidence="7">SMH3187-1</strain>
    </source>
</reference>
<dbReference type="PROSITE" id="PS01359">
    <property type="entry name" value="ZF_PHD_1"/>
    <property type="match status" value="1"/>
</dbReference>
<evidence type="ECO:0000256" key="4">
    <source>
        <dbReference type="PROSITE-ProRule" id="PRU00146"/>
    </source>
</evidence>
<dbReference type="InterPro" id="IPR013083">
    <property type="entry name" value="Znf_RING/FYVE/PHD"/>
</dbReference>
<evidence type="ECO:0000313" key="7">
    <source>
        <dbReference type="EMBL" id="KAK0754663.1"/>
    </source>
</evidence>
<feature type="compositionally biased region" description="Basic and acidic residues" evidence="5">
    <location>
        <begin position="374"/>
        <end position="395"/>
    </location>
</feature>
<dbReference type="EMBL" id="JAUKUD010000001">
    <property type="protein sequence ID" value="KAK0754663.1"/>
    <property type="molecule type" value="Genomic_DNA"/>
</dbReference>
<protein>
    <recommendedName>
        <fullName evidence="6">PHD-type domain-containing protein</fullName>
    </recommendedName>
</protein>
<evidence type="ECO:0000256" key="1">
    <source>
        <dbReference type="ARBA" id="ARBA00022723"/>
    </source>
</evidence>
<sequence length="665" mass="71870">MPSSRKPRLCKFCRDPEEFGKPLFRCVSCLRSYHSHCHSPHPKDKLNWICQRCLNHDSRSSQMPPASLGFGVAAAGCRPPEQSSSAMARFAPITGSSARSLQCSFPDPDCAELAVPGHVFCLTHLRSFGIVPIKSSRKSTPSSTPGPELQQPPPPPTGSATNGTAPVPPAKNKALPEHDRDRPIVRRKTAARADQHSQIQPSFSSSRHATGSSFVRNPTAISASPSAPRPAAVSPLGSPEYAQNGQSSRKRPRLSPPSGSPSPDHRIDSPAPLGTGRPKAIKTATTRVTFAAGSLHELNTKSPTRLNSNICRPVSRKTAPGILNYYKEDLASGRKALPDAPSKNSNPEQSRGQNGHASGKQGREFLEKNGVWSFHDKGVVEQPDVRPSRESERDGPLTPKRSKPPNGTNGYPYPKSEADSRGESRKPQAVSSWPTDSTQGGLARSLGNGSEQANGRVFAKIAKPPPLQQPERQRHPLDLSEFDRLIYAQEGALKPPSEVCLVTSPATSSTEAKSNDSDHPPQDEPLYLDIDPRIHWPQPHTESWLAKRQAEIEARGGRKANFGQAAQRLRQQRIAEEAVQFEDTLPEKMASNPAWVKMLKRLKAIEEDVSTISGAACTATKGTAGPGRGRRPVLGKKQSSSLCPSVDGVSPVEDGSQDESVYTSE</sequence>
<name>A0AA40KD04_9PEZI</name>